<dbReference type="NCBIfam" id="TIGR00262">
    <property type="entry name" value="trpA"/>
    <property type="match status" value="1"/>
</dbReference>
<dbReference type="Gene3D" id="3.20.20.70">
    <property type="entry name" value="Aldolase class I"/>
    <property type="match status" value="1"/>
</dbReference>
<evidence type="ECO:0000256" key="6">
    <source>
        <dbReference type="ARBA" id="ARBA00023141"/>
    </source>
</evidence>
<name>A0A4R6U770_9BACI</name>
<feature type="active site" description="Proton acceptor" evidence="9">
    <location>
        <position position="45"/>
    </location>
</feature>
<sequence>MTSFKHALKRQNDLFIPFITAGDPSEEATIGLAKVLQDEGADILELGIPYSDPLADGPVIQEGSARALAGGMTLTKAMKLVSKMRASGVEIPVVIFTYYNPVLQLGEERFFALARENQVDGVLVPDLPFEESHDFKKACRANDLALISLVAPTSKKRVELVAKEADGFLYCVSSLGVTGERASFSEEIGQFLTDAKTHSSVPVAVGFGVSTKEQATAFLELCDGVVIGSAIVRKIGELQSLFENSETLSEGLEEFRRFITSIVPVKSNV</sequence>
<comment type="catalytic activity">
    <reaction evidence="8 9">
        <text>(1S,2R)-1-C-(indol-3-yl)glycerol 3-phosphate + L-serine = D-glyceraldehyde 3-phosphate + L-tryptophan + H2O</text>
        <dbReference type="Rhea" id="RHEA:10532"/>
        <dbReference type="ChEBI" id="CHEBI:15377"/>
        <dbReference type="ChEBI" id="CHEBI:33384"/>
        <dbReference type="ChEBI" id="CHEBI:57912"/>
        <dbReference type="ChEBI" id="CHEBI:58866"/>
        <dbReference type="ChEBI" id="CHEBI:59776"/>
        <dbReference type="EC" id="4.2.1.20"/>
    </reaction>
</comment>
<dbReference type="HAMAP" id="MF_00131">
    <property type="entry name" value="Trp_synth_alpha"/>
    <property type="match status" value="1"/>
</dbReference>
<comment type="pathway">
    <text evidence="2 9">Amino-acid biosynthesis; L-tryptophan biosynthesis; L-tryptophan from chorismate: step 5/5.</text>
</comment>
<comment type="subunit">
    <text evidence="3 9">Tetramer of two alpha and two beta chains.</text>
</comment>
<dbReference type="CDD" id="cd04724">
    <property type="entry name" value="Tryptophan_synthase_alpha"/>
    <property type="match status" value="1"/>
</dbReference>
<dbReference type="PROSITE" id="PS00167">
    <property type="entry name" value="TRP_SYNTHASE_ALPHA"/>
    <property type="match status" value="1"/>
</dbReference>
<keyword evidence="6 9" id="KW-0057">Aromatic amino acid biosynthesis</keyword>
<dbReference type="FunFam" id="3.20.20.70:FF:000037">
    <property type="entry name" value="Tryptophan synthase alpha chain"/>
    <property type="match status" value="1"/>
</dbReference>
<dbReference type="PANTHER" id="PTHR43406:SF1">
    <property type="entry name" value="TRYPTOPHAN SYNTHASE ALPHA CHAIN, CHLOROPLASTIC"/>
    <property type="match status" value="1"/>
</dbReference>
<evidence type="ECO:0000256" key="5">
    <source>
        <dbReference type="ARBA" id="ARBA00022822"/>
    </source>
</evidence>
<dbReference type="InterPro" id="IPR002028">
    <property type="entry name" value="Trp_synthase_suA"/>
</dbReference>
<dbReference type="Pfam" id="PF00290">
    <property type="entry name" value="Trp_syntA"/>
    <property type="match status" value="1"/>
</dbReference>
<evidence type="ECO:0000256" key="1">
    <source>
        <dbReference type="ARBA" id="ARBA00003365"/>
    </source>
</evidence>
<evidence type="ECO:0000256" key="4">
    <source>
        <dbReference type="ARBA" id="ARBA00022605"/>
    </source>
</evidence>
<comment type="function">
    <text evidence="1 9">The alpha subunit is responsible for the aldol cleavage of indoleglycerol phosphate to indole and glyceraldehyde 3-phosphate.</text>
</comment>
<evidence type="ECO:0000313" key="12">
    <source>
        <dbReference type="Proteomes" id="UP000295632"/>
    </source>
</evidence>
<reference evidence="11 12" key="1">
    <citation type="submission" date="2019-03" db="EMBL/GenBank/DDBJ databases">
        <title>Genomic Encyclopedia of Type Strains, Phase IV (KMG-IV): sequencing the most valuable type-strain genomes for metagenomic binning, comparative biology and taxonomic classification.</title>
        <authorList>
            <person name="Goeker M."/>
        </authorList>
    </citation>
    <scope>NUCLEOTIDE SEQUENCE [LARGE SCALE GENOMIC DNA]</scope>
    <source>
        <strain evidence="11 12">DSM 28697</strain>
    </source>
</reference>
<dbReference type="InterPro" id="IPR011060">
    <property type="entry name" value="RibuloseP-bd_barrel"/>
</dbReference>
<keyword evidence="7 9" id="KW-0456">Lyase</keyword>
<dbReference type="EMBL" id="SNYJ01000003">
    <property type="protein sequence ID" value="TDQ41522.1"/>
    <property type="molecule type" value="Genomic_DNA"/>
</dbReference>
<evidence type="ECO:0000256" key="2">
    <source>
        <dbReference type="ARBA" id="ARBA00004733"/>
    </source>
</evidence>
<comment type="caution">
    <text evidence="11">The sequence shown here is derived from an EMBL/GenBank/DDBJ whole genome shotgun (WGS) entry which is preliminary data.</text>
</comment>
<evidence type="ECO:0000256" key="9">
    <source>
        <dbReference type="HAMAP-Rule" id="MF_00131"/>
    </source>
</evidence>
<evidence type="ECO:0000313" key="11">
    <source>
        <dbReference type="EMBL" id="TDQ41522.1"/>
    </source>
</evidence>
<dbReference type="InterPro" id="IPR013785">
    <property type="entry name" value="Aldolase_TIM"/>
</dbReference>
<protein>
    <recommendedName>
        <fullName evidence="9">Tryptophan synthase alpha chain</fullName>
        <ecNumber evidence="9">4.2.1.20</ecNumber>
    </recommendedName>
</protein>
<feature type="active site" description="Proton acceptor" evidence="9">
    <location>
        <position position="56"/>
    </location>
</feature>
<dbReference type="GO" id="GO:0004834">
    <property type="term" value="F:tryptophan synthase activity"/>
    <property type="evidence" value="ECO:0007669"/>
    <property type="project" value="UniProtKB-UniRule"/>
</dbReference>
<gene>
    <name evidence="9" type="primary">trpA</name>
    <name evidence="11" type="ORF">EV213_103100</name>
</gene>
<dbReference type="GO" id="GO:0005829">
    <property type="term" value="C:cytosol"/>
    <property type="evidence" value="ECO:0007669"/>
    <property type="project" value="TreeGrafter"/>
</dbReference>
<dbReference type="RefSeq" id="WP_133579393.1">
    <property type="nucleotide sequence ID" value="NZ_SNYJ01000003.1"/>
</dbReference>
<evidence type="ECO:0000256" key="10">
    <source>
        <dbReference type="RuleBase" id="RU003662"/>
    </source>
</evidence>
<dbReference type="SUPFAM" id="SSF51366">
    <property type="entry name" value="Ribulose-phoshate binding barrel"/>
    <property type="match status" value="1"/>
</dbReference>
<organism evidence="11 12">
    <name type="scientific">Aureibacillus halotolerans</name>
    <dbReference type="NCBI Taxonomy" id="1508390"/>
    <lineage>
        <taxon>Bacteria</taxon>
        <taxon>Bacillati</taxon>
        <taxon>Bacillota</taxon>
        <taxon>Bacilli</taxon>
        <taxon>Bacillales</taxon>
        <taxon>Bacillaceae</taxon>
        <taxon>Aureibacillus</taxon>
    </lineage>
</organism>
<dbReference type="InterPro" id="IPR018204">
    <property type="entry name" value="Trp_synthase_alpha_AS"/>
</dbReference>
<dbReference type="UniPathway" id="UPA00035">
    <property type="reaction ID" value="UER00044"/>
</dbReference>
<keyword evidence="5 9" id="KW-0822">Tryptophan biosynthesis</keyword>
<evidence type="ECO:0000256" key="7">
    <source>
        <dbReference type="ARBA" id="ARBA00023239"/>
    </source>
</evidence>
<dbReference type="PANTHER" id="PTHR43406">
    <property type="entry name" value="TRYPTOPHAN SYNTHASE, ALPHA CHAIN"/>
    <property type="match status" value="1"/>
</dbReference>
<evidence type="ECO:0000256" key="8">
    <source>
        <dbReference type="ARBA" id="ARBA00049047"/>
    </source>
</evidence>
<comment type="similarity">
    <text evidence="9 10">Belongs to the TrpA family.</text>
</comment>
<dbReference type="EC" id="4.2.1.20" evidence="9"/>
<accession>A0A4R6U770</accession>
<dbReference type="Proteomes" id="UP000295632">
    <property type="component" value="Unassembled WGS sequence"/>
</dbReference>
<dbReference type="OrthoDB" id="9804578at2"/>
<evidence type="ECO:0000256" key="3">
    <source>
        <dbReference type="ARBA" id="ARBA00011270"/>
    </source>
</evidence>
<dbReference type="AlphaFoldDB" id="A0A4R6U770"/>
<proteinExistence type="inferred from homology"/>
<keyword evidence="12" id="KW-1185">Reference proteome</keyword>
<keyword evidence="4 9" id="KW-0028">Amino-acid biosynthesis</keyword>